<feature type="compositionally biased region" description="Low complexity" evidence="1">
    <location>
        <begin position="124"/>
        <end position="135"/>
    </location>
</feature>
<reference evidence="3" key="2">
    <citation type="submission" date="2020-09" db="EMBL/GenBank/DDBJ databases">
        <authorList>
            <person name="Sun Q."/>
            <person name="Ohkuma M."/>
        </authorList>
    </citation>
    <scope>NUCLEOTIDE SEQUENCE</scope>
    <source>
        <strain evidence="3">JCM 3035</strain>
    </source>
</reference>
<evidence type="ECO:0000256" key="2">
    <source>
        <dbReference type="SAM" id="Phobius"/>
    </source>
</evidence>
<evidence type="ECO:0000256" key="1">
    <source>
        <dbReference type="SAM" id="MobiDB-lite"/>
    </source>
</evidence>
<protein>
    <submittedName>
        <fullName evidence="3">Uncharacterized protein</fullName>
    </submittedName>
</protein>
<accession>A0A917QNY1</accession>
<dbReference type="AlphaFoldDB" id="A0A917QNY1"/>
<sequence>MTPPPDTVPAEAPARSDRADRFARDLAALKIPDPATARNTLWLRTGAVLMLAGLCLGALTYPLAHASDNPLAQRDALAIGITGVVCAVVGGALYLRYSLTGFLRFWLARQAYDLSTLGDRLAAAPGPATPADPSAVLATAEGEPNHGATSPASR</sequence>
<keyword evidence="4" id="KW-1185">Reference proteome</keyword>
<feature type="transmembrane region" description="Helical" evidence="2">
    <location>
        <begin position="41"/>
        <end position="64"/>
    </location>
</feature>
<evidence type="ECO:0000313" key="4">
    <source>
        <dbReference type="Proteomes" id="UP000637788"/>
    </source>
</evidence>
<gene>
    <name evidence="3" type="ORF">GCM10010094_19880</name>
</gene>
<name>A0A917QNY1_9ACTN</name>
<feature type="region of interest" description="Disordered" evidence="1">
    <location>
        <begin position="124"/>
        <end position="154"/>
    </location>
</feature>
<feature type="transmembrane region" description="Helical" evidence="2">
    <location>
        <begin position="76"/>
        <end position="95"/>
    </location>
</feature>
<evidence type="ECO:0000313" key="3">
    <source>
        <dbReference type="EMBL" id="GGK59553.1"/>
    </source>
</evidence>
<dbReference type="RefSeq" id="WP_189321506.1">
    <property type="nucleotide sequence ID" value="NZ_BMPQ01000004.1"/>
</dbReference>
<dbReference type="Proteomes" id="UP000637788">
    <property type="component" value="Unassembled WGS sequence"/>
</dbReference>
<keyword evidence="2" id="KW-0472">Membrane</keyword>
<keyword evidence="2" id="KW-1133">Transmembrane helix</keyword>
<organism evidence="3 4">
    <name type="scientific">Streptomyces flaveus</name>
    <dbReference type="NCBI Taxonomy" id="66370"/>
    <lineage>
        <taxon>Bacteria</taxon>
        <taxon>Bacillati</taxon>
        <taxon>Actinomycetota</taxon>
        <taxon>Actinomycetes</taxon>
        <taxon>Kitasatosporales</taxon>
        <taxon>Streptomycetaceae</taxon>
        <taxon>Streptomyces</taxon>
        <taxon>Streptomyces aurantiacus group</taxon>
    </lineage>
</organism>
<dbReference type="EMBL" id="BMPQ01000004">
    <property type="protein sequence ID" value="GGK59553.1"/>
    <property type="molecule type" value="Genomic_DNA"/>
</dbReference>
<reference evidence="3" key="1">
    <citation type="journal article" date="2014" name="Int. J. Syst. Evol. Microbiol.">
        <title>Complete genome sequence of Corynebacterium casei LMG S-19264T (=DSM 44701T), isolated from a smear-ripened cheese.</title>
        <authorList>
            <consortium name="US DOE Joint Genome Institute (JGI-PGF)"/>
            <person name="Walter F."/>
            <person name="Albersmeier A."/>
            <person name="Kalinowski J."/>
            <person name="Ruckert C."/>
        </authorList>
    </citation>
    <scope>NUCLEOTIDE SEQUENCE</scope>
    <source>
        <strain evidence="3">JCM 3035</strain>
    </source>
</reference>
<proteinExistence type="predicted"/>
<keyword evidence="2" id="KW-0812">Transmembrane</keyword>
<comment type="caution">
    <text evidence="3">The sequence shown here is derived from an EMBL/GenBank/DDBJ whole genome shotgun (WGS) entry which is preliminary data.</text>
</comment>